<evidence type="ECO:0000313" key="2">
    <source>
        <dbReference type="Proteomes" id="UP000252023"/>
    </source>
</evidence>
<dbReference type="KEGG" id="pars:DRW48_06310"/>
<name>A0A344PP10_9RHOB</name>
<reference evidence="2" key="1">
    <citation type="submission" date="2018-07" db="EMBL/GenBank/DDBJ databases">
        <title>Genome sequencing of Paracoccus sp. SC2-6.</title>
        <authorList>
            <person name="Heo J."/>
            <person name="Kim S.-J."/>
            <person name="Kwon S.-W."/>
        </authorList>
    </citation>
    <scope>NUCLEOTIDE SEQUENCE [LARGE SCALE GENOMIC DNA]</scope>
    <source>
        <strain evidence="2">SC2-6</strain>
    </source>
</reference>
<evidence type="ECO:0008006" key="3">
    <source>
        <dbReference type="Google" id="ProtNLM"/>
    </source>
</evidence>
<keyword evidence="2" id="KW-1185">Reference proteome</keyword>
<organism evidence="1 2">
    <name type="scientific">Paracoccus suum</name>
    <dbReference type="NCBI Taxonomy" id="2259340"/>
    <lineage>
        <taxon>Bacteria</taxon>
        <taxon>Pseudomonadati</taxon>
        <taxon>Pseudomonadota</taxon>
        <taxon>Alphaproteobacteria</taxon>
        <taxon>Rhodobacterales</taxon>
        <taxon>Paracoccaceae</taxon>
        <taxon>Paracoccus</taxon>
    </lineage>
</organism>
<dbReference type="InterPro" id="IPR021466">
    <property type="entry name" value="Put_rhamnosyl_transferase"/>
</dbReference>
<proteinExistence type="predicted"/>
<accession>A0A344PP10</accession>
<dbReference type="AlphaFoldDB" id="A0A344PP10"/>
<dbReference type="OrthoDB" id="9771846at2"/>
<sequence>MRVQMLGLCRFSYLGLRGFQVEHDDMEERRAFLYDEGRLVRRWHWFEKITLPALRAQTDPDFTLVVMTGPDLPDPWLSLLQQLCEEMPQLELALVPPMRFHLQACKHALLPHKDMSADVIGHFRMDDDDAVAIDYVARAREDFGLVEPAWHKRKAASIDYMRGLVLKATESGVSVEPRMIYNAVAGLTVYLPPGDERSATQLPHWRLGHHMPGLILPDEIMFCRFLNHDNDSGAIGPGYDFDGPPPDAARVLAERFKIDLADINRDARDFGLPQAGRKHWGAT</sequence>
<evidence type="ECO:0000313" key="1">
    <source>
        <dbReference type="EMBL" id="AXC51115.1"/>
    </source>
</evidence>
<dbReference type="EMBL" id="CP030918">
    <property type="protein sequence ID" value="AXC51115.1"/>
    <property type="molecule type" value="Genomic_DNA"/>
</dbReference>
<gene>
    <name evidence="1" type="ORF">DRW48_06310</name>
</gene>
<dbReference type="Pfam" id="PF11316">
    <property type="entry name" value="Rhamno_transf"/>
    <property type="match status" value="1"/>
</dbReference>
<dbReference type="Proteomes" id="UP000252023">
    <property type="component" value="Chromosome"/>
</dbReference>
<protein>
    <recommendedName>
        <fullName evidence="3">Rhamnosyl transferase</fullName>
    </recommendedName>
</protein>